<dbReference type="AlphaFoldDB" id="A0A5B7G1K6"/>
<evidence type="ECO:0000256" key="1">
    <source>
        <dbReference type="SAM" id="MobiDB-lite"/>
    </source>
</evidence>
<name>A0A5B7G1K6_PORTR</name>
<reference evidence="2 3" key="1">
    <citation type="submission" date="2019-05" db="EMBL/GenBank/DDBJ databases">
        <title>Another draft genome of Portunus trituberculatus and its Hox gene families provides insights of decapod evolution.</title>
        <authorList>
            <person name="Jeong J.-H."/>
            <person name="Song I."/>
            <person name="Kim S."/>
            <person name="Choi T."/>
            <person name="Kim D."/>
            <person name="Ryu S."/>
            <person name="Kim W."/>
        </authorList>
    </citation>
    <scope>NUCLEOTIDE SEQUENCE [LARGE SCALE GENOMIC DNA]</scope>
    <source>
        <tissue evidence="2">Muscle</tissue>
    </source>
</reference>
<protein>
    <submittedName>
        <fullName evidence="2">Uncharacterized protein</fullName>
    </submittedName>
</protein>
<keyword evidence="3" id="KW-1185">Reference proteome</keyword>
<feature type="region of interest" description="Disordered" evidence="1">
    <location>
        <begin position="77"/>
        <end position="102"/>
    </location>
</feature>
<feature type="region of interest" description="Disordered" evidence="1">
    <location>
        <begin position="1"/>
        <end position="52"/>
    </location>
</feature>
<sequence length="102" mass="10578">MVPLYHGASQKRQHWKHIKETRSRGGGGGGGGDGSGGGGGVRGVRGRGRVSRTLTPKTLCDTLLLLGIGVYLSAASNAEKASNPHSTRQISRNGDTQSIVNL</sequence>
<proteinExistence type="predicted"/>
<comment type="caution">
    <text evidence="2">The sequence shown here is derived from an EMBL/GenBank/DDBJ whole genome shotgun (WGS) entry which is preliminary data.</text>
</comment>
<accession>A0A5B7G1K6</accession>
<gene>
    <name evidence="2" type="ORF">E2C01_044973</name>
</gene>
<evidence type="ECO:0000313" key="3">
    <source>
        <dbReference type="Proteomes" id="UP000324222"/>
    </source>
</evidence>
<organism evidence="2 3">
    <name type="scientific">Portunus trituberculatus</name>
    <name type="common">Swimming crab</name>
    <name type="synonym">Neptunus trituberculatus</name>
    <dbReference type="NCBI Taxonomy" id="210409"/>
    <lineage>
        <taxon>Eukaryota</taxon>
        <taxon>Metazoa</taxon>
        <taxon>Ecdysozoa</taxon>
        <taxon>Arthropoda</taxon>
        <taxon>Crustacea</taxon>
        <taxon>Multicrustacea</taxon>
        <taxon>Malacostraca</taxon>
        <taxon>Eumalacostraca</taxon>
        <taxon>Eucarida</taxon>
        <taxon>Decapoda</taxon>
        <taxon>Pleocyemata</taxon>
        <taxon>Brachyura</taxon>
        <taxon>Eubrachyura</taxon>
        <taxon>Portunoidea</taxon>
        <taxon>Portunidae</taxon>
        <taxon>Portuninae</taxon>
        <taxon>Portunus</taxon>
    </lineage>
</organism>
<feature type="compositionally biased region" description="Gly residues" evidence="1">
    <location>
        <begin position="24"/>
        <end position="43"/>
    </location>
</feature>
<dbReference type="EMBL" id="VSRR010009972">
    <property type="protein sequence ID" value="MPC51133.1"/>
    <property type="molecule type" value="Genomic_DNA"/>
</dbReference>
<dbReference type="Proteomes" id="UP000324222">
    <property type="component" value="Unassembled WGS sequence"/>
</dbReference>
<evidence type="ECO:0000313" key="2">
    <source>
        <dbReference type="EMBL" id="MPC51133.1"/>
    </source>
</evidence>